<dbReference type="Pfam" id="PF16562">
    <property type="entry name" value="HECW_N"/>
    <property type="match status" value="1"/>
</dbReference>
<feature type="region of interest" description="Disordered" evidence="7">
    <location>
        <begin position="339"/>
        <end position="358"/>
    </location>
</feature>
<dbReference type="Pfam" id="PF18436">
    <property type="entry name" value="HECW1_helix"/>
    <property type="match status" value="1"/>
</dbReference>
<dbReference type="PANTHER" id="PTHR11254">
    <property type="entry name" value="HECT DOMAIN UBIQUITIN-PROTEIN LIGASE"/>
    <property type="match status" value="1"/>
</dbReference>
<dbReference type="Gene3D" id="2.20.70.10">
    <property type="match status" value="2"/>
</dbReference>
<keyword evidence="11" id="KW-1185">Reference proteome</keyword>
<keyword evidence="4" id="KW-0808">Transferase</keyword>
<organism evidence="11 12">
    <name type="scientific">Hydra vulgaris</name>
    <name type="common">Hydra</name>
    <name type="synonym">Hydra attenuata</name>
    <dbReference type="NCBI Taxonomy" id="6087"/>
    <lineage>
        <taxon>Eukaryota</taxon>
        <taxon>Metazoa</taxon>
        <taxon>Cnidaria</taxon>
        <taxon>Hydrozoa</taxon>
        <taxon>Hydroidolina</taxon>
        <taxon>Anthoathecata</taxon>
        <taxon>Aplanulata</taxon>
        <taxon>Hydridae</taxon>
        <taxon>Hydra</taxon>
    </lineage>
</organism>
<dbReference type="SUPFAM" id="SSF56204">
    <property type="entry name" value="Hect, E3 ligase catalytic domain"/>
    <property type="match status" value="1"/>
</dbReference>
<evidence type="ECO:0000259" key="8">
    <source>
        <dbReference type="PROSITE" id="PS50004"/>
    </source>
</evidence>
<evidence type="ECO:0000256" key="5">
    <source>
        <dbReference type="ARBA" id="ARBA00022786"/>
    </source>
</evidence>
<dbReference type="InterPro" id="IPR040524">
    <property type="entry name" value="HECW1_helix"/>
</dbReference>
<dbReference type="PROSITE" id="PS50004">
    <property type="entry name" value="C2"/>
    <property type="match status" value="1"/>
</dbReference>
<dbReference type="PROSITE" id="PS50020">
    <property type="entry name" value="WW_DOMAIN_2"/>
    <property type="match status" value="2"/>
</dbReference>
<dbReference type="InterPro" id="IPR001202">
    <property type="entry name" value="WW_dom"/>
</dbReference>
<feature type="compositionally biased region" description="Low complexity" evidence="7">
    <location>
        <begin position="810"/>
        <end position="827"/>
    </location>
</feature>
<feature type="region of interest" description="Disordered" evidence="7">
    <location>
        <begin position="1019"/>
        <end position="1121"/>
    </location>
</feature>
<evidence type="ECO:0000259" key="10">
    <source>
        <dbReference type="PROSITE" id="PS50237"/>
    </source>
</evidence>
<dbReference type="Gene3D" id="3.90.1750.10">
    <property type="entry name" value="Hect, E3 ligase catalytic domains"/>
    <property type="match status" value="1"/>
</dbReference>
<dbReference type="GeneID" id="100208531"/>
<feature type="compositionally biased region" description="Polar residues" evidence="7">
    <location>
        <begin position="1188"/>
        <end position="1209"/>
    </location>
</feature>
<dbReference type="Gene3D" id="2.60.40.2840">
    <property type="match status" value="1"/>
</dbReference>
<evidence type="ECO:0000256" key="2">
    <source>
        <dbReference type="ARBA" id="ARBA00004906"/>
    </source>
</evidence>
<evidence type="ECO:0000313" key="11">
    <source>
        <dbReference type="Proteomes" id="UP001652625"/>
    </source>
</evidence>
<dbReference type="SMART" id="SM00239">
    <property type="entry name" value="C2"/>
    <property type="match status" value="1"/>
</dbReference>
<feature type="region of interest" description="Disordered" evidence="7">
    <location>
        <begin position="806"/>
        <end position="831"/>
    </location>
</feature>
<feature type="compositionally biased region" description="Basic and acidic residues" evidence="7">
    <location>
        <begin position="1373"/>
        <end position="1386"/>
    </location>
</feature>
<dbReference type="InterPro" id="IPR035892">
    <property type="entry name" value="C2_domain_sf"/>
</dbReference>
<dbReference type="Gene3D" id="3.30.2410.10">
    <property type="entry name" value="Hect, E3 ligase catalytic domain"/>
    <property type="match status" value="1"/>
</dbReference>
<dbReference type="SUPFAM" id="SSF49562">
    <property type="entry name" value="C2 domain (Calcium/lipid-binding domain, CaLB)"/>
    <property type="match status" value="1"/>
</dbReference>
<dbReference type="SMART" id="SM00456">
    <property type="entry name" value="WW"/>
    <property type="match status" value="2"/>
</dbReference>
<dbReference type="Pfam" id="PF00168">
    <property type="entry name" value="C2"/>
    <property type="match status" value="1"/>
</dbReference>
<dbReference type="InterPro" id="IPR035983">
    <property type="entry name" value="Hect_E3_ubiquitin_ligase"/>
</dbReference>
<dbReference type="PANTHER" id="PTHR11254:SF320">
    <property type="entry name" value="HECT-TYPE E3 UBIQUITIN TRANSFERASE"/>
    <property type="match status" value="1"/>
</dbReference>
<dbReference type="InterPro" id="IPR032348">
    <property type="entry name" value="HECW_N"/>
</dbReference>
<evidence type="ECO:0000256" key="3">
    <source>
        <dbReference type="ARBA" id="ARBA00012485"/>
    </source>
</evidence>
<name>A0ABM4CYW5_HYDVU</name>
<feature type="compositionally biased region" description="Polar residues" evidence="7">
    <location>
        <begin position="917"/>
        <end position="942"/>
    </location>
</feature>
<dbReference type="InterPro" id="IPR000569">
    <property type="entry name" value="HECT_dom"/>
</dbReference>
<comment type="catalytic activity">
    <reaction evidence="1">
        <text>S-ubiquitinyl-[E2 ubiquitin-conjugating enzyme]-L-cysteine + [acceptor protein]-L-lysine = [E2 ubiquitin-conjugating enzyme]-L-cysteine + N(6)-ubiquitinyl-[acceptor protein]-L-lysine.</text>
        <dbReference type="EC" id="2.3.2.26"/>
    </reaction>
</comment>
<dbReference type="SUPFAM" id="SSF51045">
    <property type="entry name" value="WW domain"/>
    <property type="match status" value="2"/>
</dbReference>
<evidence type="ECO:0000259" key="9">
    <source>
        <dbReference type="PROSITE" id="PS50020"/>
    </source>
</evidence>
<accession>A0ABM4CYW5</accession>
<gene>
    <name evidence="12" type="primary">LOC100208531</name>
</gene>
<feature type="compositionally biased region" description="Basic residues" evidence="7">
    <location>
        <begin position="954"/>
        <end position="963"/>
    </location>
</feature>
<proteinExistence type="predicted"/>
<reference evidence="12" key="1">
    <citation type="submission" date="2025-08" db="UniProtKB">
        <authorList>
            <consortium name="RefSeq"/>
        </authorList>
    </citation>
    <scope>IDENTIFICATION</scope>
</reference>
<feature type="compositionally biased region" description="Polar residues" evidence="7">
    <location>
        <begin position="339"/>
        <end position="348"/>
    </location>
</feature>
<feature type="region of interest" description="Disordered" evidence="7">
    <location>
        <begin position="1369"/>
        <end position="1424"/>
    </location>
</feature>
<dbReference type="CDD" id="cd00201">
    <property type="entry name" value="WW"/>
    <property type="match status" value="2"/>
</dbReference>
<dbReference type="InterPro" id="IPR036020">
    <property type="entry name" value="WW_dom_sf"/>
</dbReference>
<evidence type="ECO:0000256" key="4">
    <source>
        <dbReference type="ARBA" id="ARBA00022679"/>
    </source>
</evidence>
<dbReference type="PROSITE" id="PS01159">
    <property type="entry name" value="WW_DOMAIN_1"/>
    <property type="match status" value="2"/>
</dbReference>
<dbReference type="CDD" id="cd00078">
    <property type="entry name" value="HECTc"/>
    <property type="match status" value="1"/>
</dbReference>
<feature type="compositionally biased region" description="Basic and acidic residues" evidence="7">
    <location>
        <begin position="1111"/>
        <end position="1121"/>
    </location>
</feature>
<feature type="region of interest" description="Disordered" evidence="7">
    <location>
        <begin position="917"/>
        <end position="1004"/>
    </location>
</feature>
<feature type="domain" description="C2" evidence="8">
    <location>
        <begin position="146"/>
        <end position="280"/>
    </location>
</feature>
<evidence type="ECO:0000256" key="1">
    <source>
        <dbReference type="ARBA" id="ARBA00000885"/>
    </source>
</evidence>
<evidence type="ECO:0000256" key="6">
    <source>
        <dbReference type="PROSITE-ProRule" id="PRU00104"/>
    </source>
</evidence>
<dbReference type="Gene3D" id="3.30.2160.10">
    <property type="entry name" value="Hect, E3 ligase catalytic domain"/>
    <property type="match status" value="1"/>
</dbReference>
<dbReference type="Pfam" id="PF00632">
    <property type="entry name" value="HECT"/>
    <property type="match status" value="1"/>
</dbReference>
<dbReference type="InterPro" id="IPR000008">
    <property type="entry name" value="C2_dom"/>
</dbReference>
<feature type="compositionally biased region" description="Polar residues" evidence="7">
    <location>
        <begin position="966"/>
        <end position="976"/>
    </location>
</feature>
<dbReference type="Gene3D" id="2.60.40.150">
    <property type="entry name" value="C2 domain"/>
    <property type="match status" value="1"/>
</dbReference>
<dbReference type="SMART" id="SM00119">
    <property type="entry name" value="HECTc"/>
    <property type="match status" value="1"/>
</dbReference>
<dbReference type="Pfam" id="PF00397">
    <property type="entry name" value="WW"/>
    <property type="match status" value="2"/>
</dbReference>
<keyword evidence="5 6" id="KW-0833">Ubl conjugation pathway</keyword>
<dbReference type="InterPro" id="IPR050409">
    <property type="entry name" value="E3_ubiq-protein_ligase"/>
</dbReference>
<feature type="region of interest" description="Disordered" evidence="7">
    <location>
        <begin position="1184"/>
        <end position="1216"/>
    </location>
</feature>
<dbReference type="PROSITE" id="PS50237">
    <property type="entry name" value="HECT"/>
    <property type="match status" value="1"/>
</dbReference>
<feature type="domain" description="WW" evidence="9">
    <location>
        <begin position="1113"/>
        <end position="1146"/>
    </location>
</feature>
<dbReference type="EC" id="2.3.2.26" evidence="3"/>
<feature type="domain" description="HECT" evidence="10">
    <location>
        <begin position="1577"/>
        <end position="1914"/>
    </location>
</feature>
<evidence type="ECO:0000313" key="12">
    <source>
        <dbReference type="RefSeq" id="XP_065667158.1"/>
    </source>
</evidence>
<sequence length="1914" mass="216299">MVKLLNKFGSMANISDSTNTFSIRPAVSESDINNELKSDLHEACLTLSTSRVNLGDKIIVTWNNTSARSLTDSYWLGLYYQDELDEKNYIDMKSKNVGKSTFGSISWHISKDIKFNEVVNLCVFKYFRSNPDQCLACSPIFTICCPLDSLPAEMMPPMAIPGVDDLLVISMSGMRASNLKKGFFGKPNPYVKINVIPRVRHLAAFQKHHGLQGKTVPKQNTIDPVWETEAFVFSGTAADLLEVEVCNKSKPRPASNRKFLGKLIFPVCKIIDGCGLSTSCRITQHLVGRTTSDKVQGTFSFTINIKKSFEKAEYRFPRLSRRISASCVSGKETLPPLPNSSSFTFSDNGNKKSQRPYSYHPNGAKRSLIGFENNSFFEDFNDMCKQSSIKEENSLLQQKSKSQSTEILCFNDFSNSHNEENSVHNYAELEIEQDCLPMSNSEPILDQVNSLDTNNSCVNSFNQDIEQLPGSSPSIECSLSKEHVESQNTLSDCSISSDSKISVDILTLLINKDIPTIEGGMPTTENGIGRVECSSGNDIDDDADDEGYIEVEHEFTRDEELESNASYESSEADDFNDSSILRANSRQQLLVDDEYSDEDLLSFVSPDFADVPSSSKTENETDTSQSDSFVPIVKSSEFLNVVNLTPDNLTIQSTSECNLNKINEFTCTEINSCNEFKYIENNYLEGDGLKCTEFFGQLGKNITSDKSIQPVDITSGSLDQIPQCDFSSIMNSSRSVSSIDACNEQFGSNFVNLFTSNFLTDPISNQNNLADIPFQVHCNESGKLDSNTIQHNNSDTLISKTVTEKETPFNNNNKNKNSKAKQTQQANFKNKSETNNIERFSENASKIGDNLITLIQEFPPFTSSSAVTTNKENFSTPISLVSSELQSCKYKSYSKELLQMDLSPFSSVEMPSTQLMPLTTSAGSQKPDLSSTVEETTVAEHQSTLESRSSERRRSARSRKSKTRQTVESSLLNDVTDNAAPLSKDNPPPLPPRQNNPRRMNTPEVDLNSRMVTDEAFSLSNQSVSSDLATTPSHQSVPTGGAKPRPKPSIENRSSENLSENTKNRQPHLSRQQIARESLRQIPTPKLMNRLTSTSGRTPAERSASKPALTNEDRLPKNWEKATDSHGRVYYIDHNRKTTTWHRPQIDASEVTREANVNEQFDQYDRRYQSLRRTIRGGKKVKEKPITISENNRTSSENLRPVVSSSSENRPNDRTTTTTITTMFSSMQPMHALSSSSTITTASTSNVLPVLSSSNETSTARSSPQIGQSAFQAYPGCMFIRRKDFFQFVNSHNLAGQFLHRNSTLKQIINRVRAEPSKFLRYQHSRDVVTLLNFFADSSLPLPAGWEMRTDSQGQTYFVDHTRRSTTFIDPRLPLEETSSKTKSRNESSTSSTRNDRSLSRRRQSSNVAAPPPPVYPESATTDIEVPKTYDEKVVAFLRQENIEEIIKRKENDYASKASLQRKISFVKRDGIDGLKRLQNDMELVILLSIFEDDIQTFVPSNGATKSKNEQHPRESLRVSTIGRNVAPYRRDFEAKLRTFHKQMVHNAYGQGPGKIRLKIRRDHVLQDAFEQVMKLSPRALHKEKLYIKFTGEEGLDYGGPAREFFFMISRELFNPYYGLFEYSASDTYTLQVSPASMYCENAQNWFRFIGRIISLALIHQHLLDVFFTRTIYKALLREKWDLSDLETLDEEYYQSLKWMLENDITDILDLTFSVNEEVFGHNTVSERELKPNGKNITVTEVNKHEYVDMMVKWKIERGMGEQMEQIIKGFTDALDLKMISLFDPKELELVIAGTVDIDIEDWRKNTEYRSGYHDSHPIVEWFWKAVGSFTNERRLRLVQFVTGTSSIPYEGFSALRGSNGLKKFTIDCWGSEEMLPRAHTCFNRLDLPPYKSYDKLFEKLLFAIEESSTFGIE</sequence>
<feature type="domain" description="WW" evidence="9">
    <location>
        <begin position="1340"/>
        <end position="1373"/>
    </location>
</feature>
<feature type="compositionally biased region" description="Polar residues" evidence="7">
    <location>
        <begin position="1019"/>
        <end position="1038"/>
    </location>
</feature>
<protein>
    <recommendedName>
        <fullName evidence="3">HECT-type E3 ubiquitin transferase</fullName>
        <ecNumber evidence="3">2.3.2.26</ecNumber>
    </recommendedName>
</protein>
<dbReference type="RefSeq" id="XP_065667158.1">
    <property type="nucleotide sequence ID" value="XM_065811086.1"/>
</dbReference>
<feature type="active site" description="Glycyl thioester intermediate" evidence="6">
    <location>
        <position position="1882"/>
    </location>
</feature>
<comment type="pathway">
    <text evidence="2">Protein modification; protein ubiquitination.</text>
</comment>
<dbReference type="Proteomes" id="UP001652625">
    <property type="component" value="Chromosome 11"/>
</dbReference>
<evidence type="ECO:0000256" key="7">
    <source>
        <dbReference type="SAM" id="MobiDB-lite"/>
    </source>
</evidence>